<accession>A0A7K1L754</accession>
<protein>
    <recommendedName>
        <fullName evidence="3">Sporulation and spore germination</fullName>
    </recommendedName>
</protein>
<dbReference type="EMBL" id="WOFH01000010">
    <property type="protein sequence ID" value="MUN40267.1"/>
    <property type="molecule type" value="Genomic_DNA"/>
</dbReference>
<sequence>MRRHGAAVLAAALAAVLLGGVLASGCGVRPTGVLSAGDRPVAAGSQAAAITVYLVRGDRLVPVVRPGLPGQPYLSIGQLSVPPTASDLALGLHTEVAHTLVARVVGDPSVLIVDQVPTDERRRWRWSRLALAQIACTAQAISGVERVQLWNGPAPDQHGWGRISCAQFQDLLD</sequence>
<keyword evidence="2" id="KW-1185">Reference proteome</keyword>
<dbReference type="RefSeq" id="WP_156219386.1">
    <property type="nucleotide sequence ID" value="NZ_WOFH01000010.1"/>
</dbReference>
<dbReference type="AlphaFoldDB" id="A0A7K1L754"/>
<gene>
    <name evidence="1" type="ORF">GNZ18_27250</name>
</gene>
<dbReference type="Proteomes" id="UP000432015">
    <property type="component" value="Unassembled WGS sequence"/>
</dbReference>
<comment type="caution">
    <text evidence="1">The sequence shown here is derived from an EMBL/GenBank/DDBJ whole genome shotgun (WGS) entry which is preliminary data.</text>
</comment>
<evidence type="ECO:0008006" key="3">
    <source>
        <dbReference type="Google" id="ProtNLM"/>
    </source>
</evidence>
<name>A0A7K1L754_9ACTN</name>
<evidence type="ECO:0000313" key="1">
    <source>
        <dbReference type="EMBL" id="MUN40267.1"/>
    </source>
</evidence>
<dbReference type="PROSITE" id="PS51257">
    <property type="entry name" value="PROKAR_LIPOPROTEIN"/>
    <property type="match status" value="1"/>
</dbReference>
<evidence type="ECO:0000313" key="2">
    <source>
        <dbReference type="Proteomes" id="UP000432015"/>
    </source>
</evidence>
<reference evidence="1 2" key="1">
    <citation type="submission" date="2019-11" db="EMBL/GenBank/DDBJ databases">
        <authorList>
            <person name="Cao P."/>
        </authorList>
    </citation>
    <scope>NUCLEOTIDE SEQUENCE [LARGE SCALE GENOMIC DNA]</scope>
    <source>
        <strain evidence="1 2">NEAU-AAG5</strain>
    </source>
</reference>
<proteinExistence type="predicted"/>
<organism evidence="1 2">
    <name type="scientific">Actinomadura litoris</name>
    <dbReference type="NCBI Taxonomy" id="2678616"/>
    <lineage>
        <taxon>Bacteria</taxon>
        <taxon>Bacillati</taxon>
        <taxon>Actinomycetota</taxon>
        <taxon>Actinomycetes</taxon>
        <taxon>Streptosporangiales</taxon>
        <taxon>Thermomonosporaceae</taxon>
        <taxon>Actinomadura</taxon>
    </lineage>
</organism>